<reference evidence="3" key="1">
    <citation type="submission" date="2017-06" db="EMBL/GenBank/DDBJ databases">
        <authorList>
            <person name="Cremers G."/>
        </authorList>
    </citation>
    <scope>NUCLEOTIDE SEQUENCE [LARGE SCALE GENOMIC DNA]</scope>
</reference>
<organism evidence="2 3">
    <name type="scientific">Candidatus Methanoperedens nitratireducens</name>
    <dbReference type="NCBI Taxonomy" id="1392998"/>
    <lineage>
        <taxon>Archaea</taxon>
        <taxon>Methanobacteriati</taxon>
        <taxon>Methanobacteriota</taxon>
        <taxon>Stenosarchaea group</taxon>
        <taxon>Methanomicrobia</taxon>
        <taxon>Methanosarcinales</taxon>
        <taxon>ANME-2 cluster</taxon>
        <taxon>Candidatus Methanoperedentaceae</taxon>
        <taxon>Candidatus Methanoperedens</taxon>
    </lineage>
</organism>
<dbReference type="Proteomes" id="UP000218615">
    <property type="component" value="Unassembled WGS sequence"/>
</dbReference>
<evidence type="ECO:0000313" key="3">
    <source>
        <dbReference type="Proteomes" id="UP000218615"/>
    </source>
</evidence>
<dbReference type="OrthoDB" id="29035at2157"/>
<evidence type="ECO:0008006" key="4">
    <source>
        <dbReference type="Google" id="ProtNLM"/>
    </source>
</evidence>
<feature type="transmembrane region" description="Helical" evidence="1">
    <location>
        <begin position="346"/>
        <end position="368"/>
    </location>
</feature>
<keyword evidence="1" id="KW-1133">Transmembrane helix</keyword>
<feature type="transmembrane region" description="Helical" evidence="1">
    <location>
        <begin position="6"/>
        <end position="25"/>
    </location>
</feature>
<name>A0A284VLY3_9EURY</name>
<dbReference type="InterPro" id="IPR012443">
    <property type="entry name" value="DUF1646"/>
</dbReference>
<feature type="transmembrane region" description="Helical" evidence="1">
    <location>
        <begin position="78"/>
        <end position="96"/>
    </location>
</feature>
<sequence>MALDLGIAIGLFIIFLLVLIGPFKIKIIEQNLEVFLFVCGVLALTISGFVTIPGAETGWRLEIIEEALIAPLYIANDLNLPIGIVQVVLIVGFIIYKWHEPIHRAIRRMTEALSLKIMAFILIAVLGLFSSVISAILAAIILVEMVNALPLSRKSKIDLTVIACFSIGLGAALTPLGEPLSTIAISKLSGPPYNATFTFLFDMLAIYVLPGIIAYGIVGMFFLGKVNINEPGMKVEDYNETLKDVIMRGVKVYVFIMALVFLGDGFKPIILEYIAKMPSTVLYWVNMVSAILDNATLAAAEIGPTMEPLQIKAALMGLLIAGGMLIPGNIPNIISANKLGITSKEWARLGVPLGLVTMGIYFVILFVLNI</sequence>
<keyword evidence="1" id="KW-0472">Membrane</keyword>
<dbReference type="RefSeq" id="WP_096204533.1">
    <property type="nucleotide sequence ID" value="NZ_FZMP01000082.1"/>
</dbReference>
<feature type="transmembrane region" description="Helical" evidence="1">
    <location>
        <begin position="204"/>
        <end position="224"/>
    </location>
</feature>
<protein>
    <recommendedName>
        <fullName evidence="4">Cation transporter</fullName>
    </recommendedName>
</protein>
<dbReference type="PIRSF" id="PIRSF019205">
    <property type="entry name" value="DUF1646"/>
    <property type="match status" value="1"/>
</dbReference>
<dbReference type="AlphaFoldDB" id="A0A284VLY3"/>
<evidence type="ECO:0000256" key="1">
    <source>
        <dbReference type="SAM" id="Phobius"/>
    </source>
</evidence>
<proteinExistence type="predicted"/>
<dbReference type="EMBL" id="FZMP01000082">
    <property type="protein sequence ID" value="SNQ60252.1"/>
    <property type="molecule type" value="Genomic_DNA"/>
</dbReference>
<feature type="transmembrane region" description="Helical" evidence="1">
    <location>
        <begin position="252"/>
        <end position="275"/>
    </location>
</feature>
<keyword evidence="1" id="KW-0812">Transmembrane</keyword>
<gene>
    <name evidence="2" type="ORF">MNV_1720011</name>
</gene>
<feature type="transmembrane region" description="Helical" evidence="1">
    <location>
        <begin position="281"/>
        <end position="302"/>
    </location>
</feature>
<keyword evidence="3" id="KW-1185">Reference proteome</keyword>
<accession>A0A284VLY3</accession>
<feature type="transmembrane region" description="Helical" evidence="1">
    <location>
        <begin position="117"/>
        <end position="143"/>
    </location>
</feature>
<evidence type="ECO:0000313" key="2">
    <source>
        <dbReference type="EMBL" id="SNQ60252.1"/>
    </source>
</evidence>
<feature type="transmembrane region" description="Helical" evidence="1">
    <location>
        <begin position="314"/>
        <end position="334"/>
    </location>
</feature>
<feature type="transmembrane region" description="Helical" evidence="1">
    <location>
        <begin position="32"/>
        <end position="52"/>
    </location>
</feature>
<dbReference type="Pfam" id="PF07854">
    <property type="entry name" value="DUF1646"/>
    <property type="match status" value="1"/>
</dbReference>